<reference evidence="1 2" key="1">
    <citation type="submission" date="2024-06" db="EMBL/GenBank/DDBJ databases">
        <title>The draft genome of Grus japonensis, version 3.</title>
        <authorList>
            <person name="Nabeshima K."/>
            <person name="Suzuki S."/>
            <person name="Onuma M."/>
        </authorList>
    </citation>
    <scope>NUCLEOTIDE SEQUENCE [LARGE SCALE GENOMIC DNA]</scope>
    <source>
        <strain evidence="1 2">451A</strain>
    </source>
</reference>
<dbReference type="AlphaFoldDB" id="A0ABC9W5W4"/>
<proteinExistence type="predicted"/>
<dbReference type="Proteomes" id="UP001623348">
    <property type="component" value="Unassembled WGS sequence"/>
</dbReference>
<comment type="caution">
    <text evidence="1">The sequence shown here is derived from an EMBL/GenBank/DDBJ whole genome shotgun (WGS) entry which is preliminary data.</text>
</comment>
<gene>
    <name evidence="1" type="ORF">GRJ2_000561200</name>
</gene>
<name>A0ABC9W5W4_GRUJA</name>
<dbReference type="PANTHER" id="PTHR33332">
    <property type="entry name" value="REVERSE TRANSCRIPTASE DOMAIN-CONTAINING PROTEIN"/>
    <property type="match status" value="1"/>
</dbReference>
<sequence length="122" mass="13408">MGDDTEYTFRKLEDDTVQGGVANRPDGCAATQRDMNSMEKWANTNLVKFSKGKCKALLLERNNPRHQHRLGATRQKSSCAEKDLGVLVGIKLTTSLQSTFKAKEVNSIWAALGKTLPAGQGR</sequence>
<protein>
    <submittedName>
        <fullName evidence="1">Mitochondrial enolase superfamily member 1</fullName>
    </submittedName>
</protein>
<keyword evidence="2" id="KW-1185">Reference proteome</keyword>
<evidence type="ECO:0000313" key="1">
    <source>
        <dbReference type="EMBL" id="GAB0180959.1"/>
    </source>
</evidence>
<organism evidence="1 2">
    <name type="scientific">Grus japonensis</name>
    <name type="common">Japanese crane</name>
    <name type="synonym">Red-crowned crane</name>
    <dbReference type="NCBI Taxonomy" id="30415"/>
    <lineage>
        <taxon>Eukaryota</taxon>
        <taxon>Metazoa</taxon>
        <taxon>Chordata</taxon>
        <taxon>Craniata</taxon>
        <taxon>Vertebrata</taxon>
        <taxon>Euteleostomi</taxon>
        <taxon>Archelosauria</taxon>
        <taxon>Archosauria</taxon>
        <taxon>Dinosauria</taxon>
        <taxon>Saurischia</taxon>
        <taxon>Theropoda</taxon>
        <taxon>Coelurosauria</taxon>
        <taxon>Aves</taxon>
        <taxon>Neognathae</taxon>
        <taxon>Neoaves</taxon>
        <taxon>Gruiformes</taxon>
        <taxon>Gruidae</taxon>
        <taxon>Grus</taxon>
    </lineage>
</organism>
<accession>A0ABC9W5W4</accession>
<evidence type="ECO:0000313" key="2">
    <source>
        <dbReference type="Proteomes" id="UP001623348"/>
    </source>
</evidence>
<dbReference type="EMBL" id="BAAFJT010000001">
    <property type="protein sequence ID" value="GAB0180959.1"/>
    <property type="molecule type" value="Genomic_DNA"/>
</dbReference>